<dbReference type="InterPro" id="IPR001680">
    <property type="entry name" value="WD40_rpt"/>
</dbReference>
<name>A0AA39GJN9_SARSR</name>
<evidence type="ECO:0000256" key="1">
    <source>
        <dbReference type="ARBA" id="ARBA00002355"/>
    </source>
</evidence>
<dbReference type="PANTHER" id="PTHR18763">
    <property type="entry name" value="WD-REPEAT PROTEIN 18"/>
    <property type="match status" value="1"/>
</dbReference>
<dbReference type="GO" id="GO:0120330">
    <property type="term" value="C:rixosome complex"/>
    <property type="evidence" value="ECO:0007669"/>
    <property type="project" value="UniProtKB-UniRule"/>
</dbReference>
<dbReference type="SUPFAM" id="SSF50978">
    <property type="entry name" value="WD40 repeat-like"/>
    <property type="match status" value="1"/>
</dbReference>
<dbReference type="Pfam" id="PF00400">
    <property type="entry name" value="WD40"/>
    <property type="match status" value="2"/>
</dbReference>
<evidence type="ECO:0000313" key="8">
    <source>
        <dbReference type="Proteomes" id="UP001175261"/>
    </source>
</evidence>
<comment type="similarity">
    <text evidence="2 6">Belongs to the WD repeat IPI3/WDR18 family.</text>
</comment>
<dbReference type="GO" id="GO:0005656">
    <property type="term" value="C:nuclear pre-replicative complex"/>
    <property type="evidence" value="ECO:0007669"/>
    <property type="project" value="TreeGrafter"/>
</dbReference>
<dbReference type="InterPro" id="IPR045227">
    <property type="entry name" value="WDR18/Ipi3/RID3"/>
</dbReference>
<keyword evidence="6" id="KW-0539">Nucleus</keyword>
<keyword evidence="8" id="KW-1185">Reference proteome</keyword>
<keyword evidence="4" id="KW-0677">Repeat</keyword>
<organism evidence="7 8">
    <name type="scientific">Sarocladium strictum</name>
    <name type="common">Black bundle disease fungus</name>
    <name type="synonym">Acremonium strictum</name>
    <dbReference type="NCBI Taxonomy" id="5046"/>
    <lineage>
        <taxon>Eukaryota</taxon>
        <taxon>Fungi</taxon>
        <taxon>Dikarya</taxon>
        <taxon>Ascomycota</taxon>
        <taxon>Pezizomycotina</taxon>
        <taxon>Sordariomycetes</taxon>
        <taxon>Hypocreomycetidae</taxon>
        <taxon>Hypocreales</taxon>
        <taxon>Sarocladiaceae</taxon>
        <taxon>Sarocladium</taxon>
    </lineage>
</organism>
<dbReference type="SMART" id="SM00320">
    <property type="entry name" value="WD40"/>
    <property type="match status" value="4"/>
</dbReference>
<comment type="caution">
    <text evidence="7">The sequence shown here is derived from an EMBL/GenBank/DDBJ whole genome shotgun (WGS) entry which is preliminary data.</text>
</comment>
<gene>
    <name evidence="7" type="ORF">NLU13_3959</name>
</gene>
<dbReference type="PANTHER" id="PTHR18763:SF0">
    <property type="entry name" value="WD REPEAT-CONTAINING PROTEIN 18"/>
    <property type="match status" value="1"/>
</dbReference>
<comment type="function">
    <text evidence="1 6">Component of the RIX1 complex required for processing of ITS2 sequences from 35S pre-rRNA.</text>
</comment>
<keyword evidence="3 5" id="KW-0853">WD repeat</keyword>
<dbReference type="InterPro" id="IPR036322">
    <property type="entry name" value="WD40_repeat_dom_sf"/>
</dbReference>
<evidence type="ECO:0000256" key="4">
    <source>
        <dbReference type="ARBA" id="ARBA00022737"/>
    </source>
</evidence>
<dbReference type="GO" id="GO:0006261">
    <property type="term" value="P:DNA-templated DNA replication"/>
    <property type="evidence" value="ECO:0007669"/>
    <property type="project" value="TreeGrafter"/>
</dbReference>
<comment type="subcellular location">
    <subcellularLocation>
        <location evidence="6">Nucleus</location>
    </subcellularLocation>
</comment>
<dbReference type="PROSITE" id="PS50082">
    <property type="entry name" value="WD_REPEATS_2"/>
    <property type="match status" value="2"/>
</dbReference>
<dbReference type="Proteomes" id="UP001175261">
    <property type="component" value="Unassembled WGS sequence"/>
</dbReference>
<feature type="repeat" description="WD" evidence="5">
    <location>
        <begin position="121"/>
        <end position="152"/>
    </location>
</feature>
<comment type="subunit">
    <text evidence="6">Component of the RIX1 complex, composed of IPI1, RIX1/IPI2 and IPI3 in a 1:2:2 stoichiometry. The complex interacts (via RIX1) with MDN1 (via its hexameric AAA ATPase ring) and the pre-60S ribosome particles.</text>
</comment>
<evidence type="ECO:0000256" key="6">
    <source>
        <dbReference type="RuleBase" id="RU369067"/>
    </source>
</evidence>
<evidence type="ECO:0000256" key="3">
    <source>
        <dbReference type="ARBA" id="ARBA00022574"/>
    </source>
</evidence>
<dbReference type="Gene3D" id="2.130.10.10">
    <property type="entry name" value="YVTN repeat-like/Quinoprotein amine dehydrogenase"/>
    <property type="match status" value="2"/>
</dbReference>
<accession>A0AA39GJN9</accession>
<dbReference type="GO" id="GO:0006364">
    <property type="term" value="P:rRNA processing"/>
    <property type="evidence" value="ECO:0007669"/>
    <property type="project" value="UniProtKB-UniRule"/>
</dbReference>
<keyword evidence="6" id="KW-0698">rRNA processing</keyword>
<dbReference type="InterPro" id="IPR015943">
    <property type="entry name" value="WD40/YVTN_repeat-like_dom_sf"/>
</dbReference>
<dbReference type="AlphaFoldDB" id="A0AA39GJN9"/>
<protein>
    <recommendedName>
        <fullName evidence="6">Pre-rRNA-processing protein IPI3</fullName>
    </recommendedName>
</protein>
<evidence type="ECO:0000313" key="7">
    <source>
        <dbReference type="EMBL" id="KAK0387714.1"/>
    </source>
</evidence>
<sequence length="422" mass="45664">MQPEQFFTTVCGAPLAANTAVNKDIGIYHQNLTPYSVSHAFKKSSAPPHCLAVSDTHVFTAQENKAHVHVYSRAKGNQECFVSFPERIRCIALIGHVLVLGTVEGRLILWEVFTGRQVITPACHVQGISCLAVTPYHILSGSDDANVNVWSLARLLELDNQAELEPEQILSNHRGAITSLAISPSTNPETNLCVSASKDKTCIIWNYQSGQVLRTLLFPAAPLCIALDPASRAVTAMTESGDLFCVEFFGSAPILGSRATEQSSIVMQVKSPLGNANDEAGAANCIAMSYDGTCVLTGHAKGKIMRWTLRESEHPTEIASLNASVTNLCFIPRATEKITPAQQAVIKPHMSQRKYNLMAQIAGHATTESRFSKLSSGEGFSGDVLEEAIASFMNEREKKSGEAVGAYDDEMLRAIMGDLLAR</sequence>
<proteinExistence type="inferred from homology"/>
<dbReference type="EMBL" id="JAPDFR010000003">
    <property type="protein sequence ID" value="KAK0387714.1"/>
    <property type="molecule type" value="Genomic_DNA"/>
</dbReference>
<reference evidence="7" key="1">
    <citation type="submission" date="2022-10" db="EMBL/GenBank/DDBJ databases">
        <title>Determination and structural analysis of whole genome sequence of Sarocladium strictum F4-1.</title>
        <authorList>
            <person name="Hu L."/>
            <person name="Jiang Y."/>
        </authorList>
    </citation>
    <scope>NUCLEOTIDE SEQUENCE</scope>
    <source>
        <strain evidence="7">F4-1</strain>
    </source>
</reference>
<evidence type="ECO:0000256" key="2">
    <source>
        <dbReference type="ARBA" id="ARBA00010143"/>
    </source>
</evidence>
<dbReference type="FunFam" id="2.130.10.10:FF:000929">
    <property type="entry name" value="Ribosomal assembly complex component Ipi3"/>
    <property type="match status" value="1"/>
</dbReference>
<feature type="repeat" description="WD" evidence="5">
    <location>
        <begin position="170"/>
        <end position="215"/>
    </location>
</feature>
<evidence type="ECO:0000256" key="5">
    <source>
        <dbReference type="PROSITE-ProRule" id="PRU00221"/>
    </source>
</evidence>